<reference evidence="6" key="1">
    <citation type="submission" date="2023-03" db="EMBL/GenBank/DDBJ databases">
        <title>Amycolatopsis taiwanensis NBRC 103393.</title>
        <authorList>
            <person name="Ichikawa N."/>
            <person name="Sato H."/>
            <person name="Tonouchi N."/>
        </authorList>
    </citation>
    <scope>NUCLEOTIDE SEQUENCE</scope>
    <source>
        <strain evidence="6">NBRC 103393</strain>
    </source>
</reference>
<dbReference type="GO" id="GO:0000976">
    <property type="term" value="F:transcription cis-regulatory region binding"/>
    <property type="evidence" value="ECO:0007669"/>
    <property type="project" value="TreeGrafter"/>
</dbReference>
<keyword evidence="2 4" id="KW-0238">DNA-binding</keyword>
<dbReference type="PROSITE" id="PS50977">
    <property type="entry name" value="HTH_TETR_2"/>
    <property type="match status" value="1"/>
</dbReference>
<keyword evidence="3" id="KW-0804">Transcription</keyword>
<dbReference type="Proteomes" id="UP001165136">
    <property type="component" value="Unassembled WGS sequence"/>
</dbReference>
<dbReference type="GO" id="GO:0003700">
    <property type="term" value="F:DNA-binding transcription factor activity"/>
    <property type="evidence" value="ECO:0007669"/>
    <property type="project" value="TreeGrafter"/>
</dbReference>
<dbReference type="Pfam" id="PF00440">
    <property type="entry name" value="TetR_N"/>
    <property type="match status" value="1"/>
</dbReference>
<gene>
    <name evidence="6" type="ORF">Atai01_66280</name>
</gene>
<feature type="domain" description="HTH tetR-type" evidence="5">
    <location>
        <begin position="62"/>
        <end position="122"/>
    </location>
</feature>
<protein>
    <submittedName>
        <fullName evidence="6">TetR family transcriptional regulator</fullName>
    </submittedName>
</protein>
<keyword evidence="1" id="KW-0805">Transcription regulation</keyword>
<dbReference type="InterPro" id="IPR023772">
    <property type="entry name" value="DNA-bd_HTH_TetR-type_CS"/>
</dbReference>
<dbReference type="SUPFAM" id="SSF46689">
    <property type="entry name" value="Homeodomain-like"/>
    <property type="match status" value="1"/>
</dbReference>
<sequence length="249" mass="26798">MSTTSITAPNGPYANDSERFRSGLEVSGSKIRNATGPFRTTIIAMTEPTRTRPAAGGALLRRHVTNAITAAALDELVQSGYARMSMEAVARRAGVGKAAIYRRWASKQAMVEQIVGDLAWSVVPVPDTGSLRDDVSSFVAHATAFRQDLRANRIIADLSAEASRNPQLAQAFYSALREPRRTAGSTMLHKAIERGELPTDLDIDLALDCLVGLTYARPQALTASGEPADAYSQQRLVDVILTALAACRR</sequence>
<evidence type="ECO:0000313" key="6">
    <source>
        <dbReference type="EMBL" id="GLY70009.1"/>
    </source>
</evidence>
<dbReference type="Gene3D" id="1.10.10.60">
    <property type="entry name" value="Homeodomain-like"/>
    <property type="match status" value="1"/>
</dbReference>
<evidence type="ECO:0000256" key="2">
    <source>
        <dbReference type="ARBA" id="ARBA00023125"/>
    </source>
</evidence>
<dbReference type="InterPro" id="IPR009057">
    <property type="entry name" value="Homeodomain-like_sf"/>
</dbReference>
<name>A0A9W6R5W1_9PSEU</name>
<dbReference type="PANTHER" id="PTHR30055">
    <property type="entry name" value="HTH-TYPE TRANSCRIPTIONAL REGULATOR RUTR"/>
    <property type="match status" value="1"/>
</dbReference>
<dbReference type="Gene3D" id="1.10.357.10">
    <property type="entry name" value="Tetracycline Repressor, domain 2"/>
    <property type="match status" value="1"/>
</dbReference>
<comment type="caution">
    <text evidence="6">The sequence shown here is derived from an EMBL/GenBank/DDBJ whole genome shotgun (WGS) entry which is preliminary data.</text>
</comment>
<dbReference type="AlphaFoldDB" id="A0A9W6R5W1"/>
<keyword evidence="7" id="KW-1185">Reference proteome</keyword>
<dbReference type="PRINTS" id="PR00455">
    <property type="entry name" value="HTHTETR"/>
</dbReference>
<dbReference type="InterPro" id="IPR001647">
    <property type="entry name" value="HTH_TetR"/>
</dbReference>
<evidence type="ECO:0000259" key="5">
    <source>
        <dbReference type="PROSITE" id="PS50977"/>
    </source>
</evidence>
<dbReference type="PANTHER" id="PTHR30055:SF148">
    <property type="entry name" value="TETR-FAMILY TRANSCRIPTIONAL REGULATOR"/>
    <property type="match status" value="1"/>
</dbReference>
<dbReference type="PROSITE" id="PS01081">
    <property type="entry name" value="HTH_TETR_1"/>
    <property type="match status" value="1"/>
</dbReference>
<evidence type="ECO:0000313" key="7">
    <source>
        <dbReference type="Proteomes" id="UP001165136"/>
    </source>
</evidence>
<feature type="DNA-binding region" description="H-T-H motif" evidence="4">
    <location>
        <begin position="85"/>
        <end position="104"/>
    </location>
</feature>
<proteinExistence type="predicted"/>
<accession>A0A9W6R5W1</accession>
<dbReference type="InterPro" id="IPR011075">
    <property type="entry name" value="TetR_C"/>
</dbReference>
<dbReference type="Pfam" id="PF16859">
    <property type="entry name" value="TetR_C_11"/>
    <property type="match status" value="1"/>
</dbReference>
<dbReference type="SUPFAM" id="SSF48498">
    <property type="entry name" value="Tetracyclin repressor-like, C-terminal domain"/>
    <property type="match status" value="1"/>
</dbReference>
<dbReference type="EMBL" id="BSTI01000019">
    <property type="protein sequence ID" value="GLY70009.1"/>
    <property type="molecule type" value="Genomic_DNA"/>
</dbReference>
<dbReference type="InterPro" id="IPR050109">
    <property type="entry name" value="HTH-type_TetR-like_transc_reg"/>
</dbReference>
<dbReference type="InterPro" id="IPR036271">
    <property type="entry name" value="Tet_transcr_reg_TetR-rel_C_sf"/>
</dbReference>
<organism evidence="6 7">
    <name type="scientific">Amycolatopsis taiwanensis</name>
    <dbReference type="NCBI Taxonomy" id="342230"/>
    <lineage>
        <taxon>Bacteria</taxon>
        <taxon>Bacillati</taxon>
        <taxon>Actinomycetota</taxon>
        <taxon>Actinomycetes</taxon>
        <taxon>Pseudonocardiales</taxon>
        <taxon>Pseudonocardiaceae</taxon>
        <taxon>Amycolatopsis</taxon>
    </lineage>
</organism>
<evidence type="ECO:0000256" key="1">
    <source>
        <dbReference type="ARBA" id="ARBA00023015"/>
    </source>
</evidence>
<evidence type="ECO:0000256" key="4">
    <source>
        <dbReference type="PROSITE-ProRule" id="PRU00335"/>
    </source>
</evidence>
<evidence type="ECO:0000256" key="3">
    <source>
        <dbReference type="ARBA" id="ARBA00023163"/>
    </source>
</evidence>